<reference evidence="5 6" key="1">
    <citation type="journal article" date="2019" name="Genome Biol. Evol.">
        <title>Insights into the evolution of the New World diploid cottons (Gossypium, subgenus Houzingenia) based on genome sequencing.</title>
        <authorList>
            <person name="Grover C.E."/>
            <person name="Arick M.A. 2nd"/>
            <person name="Thrash A."/>
            <person name="Conover J.L."/>
            <person name="Sanders W.S."/>
            <person name="Peterson D.G."/>
            <person name="Frelichowski J.E."/>
            <person name="Scheffler J.A."/>
            <person name="Scheffler B.E."/>
            <person name="Wendel J.F."/>
        </authorList>
    </citation>
    <scope>NUCLEOTIDE SEQUENCE [LARGE SCALE GENOMIC DNA]</scope>
    <source>
        <strain evidence="5">6</strain>
        <tissue evidence="5">Leaf</tissue>
    </source>
</reference>
<feature type="domain" description="CCT" evidence="4">
    <location>
        <begin position="157"/>
        <end position="199"/>
    </location>
</feature>
<dbReference type="PROSITE" id="PS51017">
    <property type="entry name" value="CCT"/>
    <property type="match status" value="1"/>
</dbReference>
<dbReference type="InterPro" id="IPR010402">
    <property type="entry name" value="CCT_domain"/>
</dbReference>
<evidence type="ECO:0000313" key="6">
    <source>
        <dbReference type="Proteomes" id="UP000593575"/>
    </source>
</evidence>
<evidence type="ECO:0000313" key="5">
    <source>
        <dbReference type="EMBL" id="MBA0827002.1"/>
    </source>
</evidence>
<accession>A0A7J9IXY7</accession>
<name>A0A7J9IXY7_9ROSI</name>
<comment type="subcellular location">
    <subcellularLocation>
        <location evidence="1 3">Nucleus</location>
    </subcellularLocation>
</comment>
<dbReference type="AlphaFoldDB" id="A0A7J9IXY7"/>
<evidence type="ECO:0000256" key="3">
    <source>
        <dbReference type="PROSITE-ProRule" id="PRU00357"/>
    </source>
</evidence>
<dbReference type="GO" id="GO:0005634">
    <property type="term" value="C:nucleus"/>
    <property type="evidence" value="ECO:0007669"/>
    <property type="project" value="UniProtKB-SubCell"/>
</dbReference>
<comment type="caution">
    <text evidence="5">The sequence shown here is derived from an EMBL/GenBank/DDBJ whole genome shotgun (WGS) entry which is preliminary data.</text>
</comment>
<dbReference type="Pfam" id="PF06203">
    <property type="entry name" value="CCT"/>
    <property type="match status" value="1"/>
</dbReference>
<gene>
    <name evidence="5" type="ORF">Goarm_011812</name>
</gene>
<sequence>MSYNISVPPDTFNEHFLFDLPLVPLYDSSSVYNLQSLMTQENPIDESNCSDQLVSGSPLPDQLENLSLYQTTHFPSFSFDPNAANEYQSSSSLSFPAVKNEESLVDFDSAFNIDNVANYLQRSFCSNSFETKPNFSFQTAPNSLMEPQNFQGQTAFSLPENTFFAAHMRKVSSTGDLEYACRKTLADNRPRVRGRFTRNDDTVETPKLACNSTRDEDEDELWALHEVEDEIMGRATFINSFSQQNQFPYHHDLGEIVKVFLTLTNSREFDPYAEYGVILKFMTSGRLITGLTLIVL</sequence>
<keyword evidence="2 3" id="KW-0539">Nucleus</keyword>
<dbReference type="Proteomes" id="UP000593575">
    <property type="component" value="Unassembled WGS sequence"/>
</dbReference>
<dbReference type="EMBL" id="JABFAE010000004">
    <property type="protein sequence ID" value="MBA0827002.1"/>
    <property type="molecule type" value="Genomic_DNA"/>
</dbReference>
<protein>
    <recommendedName>
        <fullName evidence="4">CCT domain-containing protein</fullName>
    </recommendedName>
</protein>
<proteinExistence type="predicted"/>
<evidence type="ECO:0000259" key="4">
    <source>
        <dbReference type="PROSITE" id="PS51017"/>
    </source>
</evidence>
<evidence type="ECO:0000256" key="1">
    <source>
        <dbReference type="ARBA" id="ARBA00004123"/>
    </source>
</evidence>
<evidence type="ECO:0000256" key="2">
    <source>
        <dbReference type="ARBA" id="ARBA00023242"/>
    </source>
</evidence>
<keyword evidence="6" id="KW-1185">Reference proteome</keyword>
<organism evidence="5 6">
    <name type="scientific">Gossypium armourianum</name>
    <dbReference type="NCBI Taxonomy" id="34283"/>
    <lineage>
        <taxon>Eukaryota</taxon>
        <taxon>Viridiplantae</taxon>
        <taxon>Streptophyta</taxon>
        <taxon>Embryophyta</taxon>
        <taxon>Tracheophyta</taxon>
        <taxon>Spermatophyta</taxon>
        <taxon>Magnoliopsida</taxon>
        <taxon>eudicotyledons</taxon>
        <taxon>Gunneridae</taxon>
        <taxon>Pentapetalae</taxon>
        <taxon>rosids</taxon>
        <taxon>malvids</taxon>
        <taxon>Malvales</taxon>
        <taxon>Malvaceae</taxon>
        <taxon>Malvoideae</taxon>
        <taxon>Gossypium</taxon>
    </lineage>
</organism>